<name>A0A2P7BAY8_9HYPH</name>
<accession>A0A2P7BAY8</accession>
<proteinExistence type="predicted"/>
<evidence type="ECO:0000259" key="1">
    <source>
        <dbReference type="Pfam" id="PF05050"/>
    </source>
</evidence>
<dbReference type="SUPFAM" id="SSF53335">
    <property type="entry name" value="S-adenosyl-L-methionine-dependent methyltransferases"/>
    <property type="match status" value="1"/>
</dbReference>
<reference evidence="3" key="1">
    <citation type="submission" date="2017-11" db="EMBL/GenBank/DDBJ databases">
        <authorList>
            <person name="Kuznetsova I."/>
            <person name="Sazanova A."/>
            <person name="Chirak E."/>
            <person name="Safronova V."/>
            <person name="Willems A."/>
        </authorList>
    </citation>
    <scope>NUCLEOTIDE SEQUENCE [LARGE SCALE GENOMIC DNA]</scope>
    <source>
        <strain evidence="3">CCBAU 03422</strain>
    </source>
</reference>
<dbReference type="NCBIfam" id="TIGR01444">
    <property type="entry name" value="fkbM_fam"/>
    <property type="match status" value="1"/>
</dbReference>
<keyword evidence="3" id="KW-1185">Reference proteome</keyword>
<dbReference type="InterPro" id="IPR029063">
    <property type="entry name" value="SAM-dependent_MTases_sf"/>
</dbReference>
<dbReference type="Proteomes" id="UP000241764">
    <property type="component" value="Unassembled WGS sequence"/>
</dbReference>
<comment type="caution">
    <text evidence="2">The sequence shown here is derived from an EMBL/GenBank/DDBJ whole genome shotgun (WGS) entry which is preliminary data.</text>
</comment>
<gene>
    <name evidence="2" type="ORF">CU103_15145</name>
</gene>
<feature type="domain" description="Methyltransferase FkbM" evidence="1">
    <location>
        <begin position="99"/>
        <end position="204"/>
    </location>
</feature>
<evidence type="ECO:0000313" key="3">
    <source>
        <dbReference type="Proteomes" id="UP000241764"/>
    </source>
</evidence>
<dbReference type="AlphaFoldDB" id="A0A2P7BAY8"/>
<dbReference type="EMBL" id="PGGM01000006">
    <property type="protein sequence ID" value="PSH63589.1"/>
    <property type="molecule type" value="Genomic_DNA"/>
</dbReference>
<dbReference type="Pfam" id="PF05050">
    <property type="entry name" value="Methyltransf_21"/>
    <property type="match status" value="1"/>
</dbReference>
<evidence type="ECO:0000313" key="2">
    <source>
        <dbReference type="EMBL" id="PSH63589.1"/>
    </source>
</evidence>
<dbReference type="Gene3D" id="3.40.50.150">
    <property type="entry name" value="Vaccinia Virus protein VP39"/>
    <property type="match status" value="1"/>
</dbReference>
<protein>
    <recommendedName>
        <fullName evidence="1">Methyltransferase FkbM domain-containing protein</fullName>
    </recommendedName>
</protein>
<sequence>MSYFERAGFEPRPNLLTDAVKRLSGFLTFRPFVKLPQLPFLGNASPSDLNIIDGDDVGPDIPQPSYVGSICRILRSAGVFRENATVLELGAGSGVQTVEIATCGAFALVVAVEPEADNFSALQRKMDENELTDVVCCLPCAVGIIDGMTNFYVNREDRQRSSIKQRTDLMVRTAMSTVSTILQDTGIAPDEVALIWIDIEGYEAIACLAMTEIMAQGVPIHAVLSPDWYHADQGSSLIRYLATYYHRCVVLDDPSRHVISVSKIPLDRGRIRVLLID</sequence>
<dbReference type="InterPro" id="IPR006342">
    <property type="entry name" value="FkbM_mtfrase"/>
</dbReference>
<organism evidence="2 3">
    <name type="scientific">Phyllobacterium sophorae</name>
    <dbReference type="NCBI Taxonomy" id="1520277"/>
    <lineage>
        <taxon>Bacteria</taxon>
        <taxon>Pseudomonadati</taxon>
        <taxon>Pseudomonadota</taxon>
        <taxon>Alphaproteobacteria</taxon>
        <taxon>Hyphomicrobiales</taxon>
        <taxon>Phyllobacteriaceae</taxon>
        <taxon>Phyllobacterium</taxon>
    </lineage>
</organism>
<dbReference type="OrthoDB" id="8117058at2"/>
<dbReference type="RefSeq" id="WP_106664869.1">
    <property type="nucleotide sequence ID" value="NZ_PGGM01000006.1"/>
</dbReference>